<gene>
    <name evidence="2" type="ORF">A1O3_08107</name>
</gene>
<proteinExistence type="predicted"/>
<dbReference type="HOGENOM" id="CLU_855300_0_0_1"/>
<feature type="compositionally biased region" description="Polar residues" evidence="1">
    <location>
        <begin position="177"/>
        <end position="187"/>
    </location>
</feature>
<reference evidence="2 3" key="1">
    <citation type="submission" date="2013-03" db="EMBL/GenBank/DDBJ databases">
        <title>The Genome Sequence of Capronia epimyces CBS 606.96.</title>
        <authorList>
            <consortium name="The Broad Institute Genomics Platform"/>
            <person name="Cuomo C."/>
            <person name="de Hoog S."/>
            <person name="Gorbushina A."/>
            <person name="Walker B."/>
            <person name="Young S.K."/>
            <person name="Zeng Q."/>
            <person name="Gargeya S."/>
            <person name="Fitzgerald M."/>
            <person name="Haas B."/>
            <person name="Abouelleil A."/>
            <person name="Allen A.W."/>
            <person name="Alvarado L."/>
            <person name="Arachchi H.M."/>
            <person name="Berlin A.M."/>
            <person name="Chapman S.B."/>
            <person name="Gainer-Dewar J."/>
            <person name="Goldberg J."/>
            <person name="Griggs A."/>
            <person name="Gujja S."/>
            <person name="Hansen M."/>
            <person name="Howarth C."/>
            <person name="Imamovic A."/>
            <person name="Ireland A."/>
            <person name="Larimer J."/>
            <person name="McCowan C."/>
            <person name="Murphy C."/>
            <person name="Pearson M."/>
            <person name="Poon T.W."/>
            <person name="Priest M."/>
            <person name="Roberts A."/>
            <person name="Saif S."/>
            <person name="Shea T."/>
            <person name="Sisk P."/>
            <person name="Sykes S."/>
            <person name="Wortman J."/>
            <person name="Nusbaum C."/>
            <person name="Birren B."/>
        </authorList>
    </citation>
    <scope>NUCLEOTIDE SEQUENCE [LARGE SCALE GENOMIC DNA]</scope>
    <source>
        <strain evidence="2 3">CBS 606.96</strain>
    </source>
</reference>
<dbReference type="RefSeq" id="XP_007736396.1">
    <property type="nucleotide sequence ID" value="XM_007738206.1"/>
</dbReference>
<feature type="region of interest" description="Disordered" evidence="1">
    <location>
        <begin position="243"/>
        <end position="274"/>
    </location>
</feature>
<dbReference type="OrthoDB" id="4140498at2759"/>
<feature type="compositionally biased region" description="Polar residues" evidence="1">
    <location>
        <begin position="32"/>
        <end position="48"/>
    </location>
</feature>
<keyword evidence="3" id="KW-1185">Reference proteome</keyword>
<dbReference type="EMBL" id="AMGY01000007">
    <property type="protein sequence ID" value="EXJ79822.1"/>
    <property type="molecule type" value="Genomic_DNA"/>
</dbReference>
<organism evidence="2 3">
    <name type="scientific">Capronia epimyces CBS 606.96</name>
    <dbReference type="NCBI Taxonomy" id="1182542"/>
    <lineage>
        <taxon>Eukaryota</taxon>
        <taxon>Fungi</taxon>
        <taxon>Dikarya</taxon>
        <taxon>Ascomycota</taxon>
        <taxon>Pezizomycotina</taxon>
        <taxon>Eurotiomycetes</taxon>
        <taxon>Chaetothyriomycetidae</taxon>
        <taxon>Chaetothyriales</taxon>
        <taxon>Herpotrichiellaceae</taxon>
        <taxon>Capronia</taxon>
    </lineage>
</organism>
<feature type="compositionally biased region" description="Basic and acidic residues" evidence="1">
    <location>
        <begin position="84"/>
        <end position="94"/>
    </location>
</feature>
<evidence type="ECO:0000313" key="2">
    <source>
        <dbReference type="EMBL" id="EXJ79822.1"/>
    </source>
</evidence>
<sequence>MSQDSISDSGSSDSGVSDLRRRMRDTRPRPWLNNSVLRRRSTATSSSGLDGGADAPALPESTTVPIVSDLPSSTTVLGCGQSRDNTKKERDSSRLSRAAAKAATSIKALAKCAGSKIPQWVGLKGVLSRSCPPPLDRDGVLGKGKSTAASPTRTGEKTFASRLPVRFKRSLAGRRPASQQVRLSQPQPLVASTGGKGKEAGKRGTGGFWGVLGRHAEPDQSCFKPEPIRTHRREHQLTSILKHQGEHSGKGRPAAQPTTPASHDGGRKPGVEEKPGKKVVVLEIPTFSTPARHWPRGLIKAWVCGGCRNETGCVCPATSRHADGLRLGGREWVKDQLHKGYDYLELSGGMLSGIDRLPS</sequence>
<feature type="region of interest" description="Disordered" evidence="1">
    <location>
        <begin position="170"/>
        <end position="213"/>
    </location>
</feature>
<comment type="caution">
    <text evidence="2">The sequence shown here is derived from an EMBL/GenBank/DDBJ whole genome shotgun (WGS) entry which is preliminary data.</text>
</comment>
<dbReference type="AlphaFoldDB" id="W9XH29"/>
<feature type="compositionally biased region" description="Low complexity" evidence="1">
    <location>
        <begin position="1"/>
        <end position="17"/>
    </location>
</feature>
<feature type="region of interest" description="Disordered" evidence="1">
    <location>
        <begin position="137"/>
        <end position="156"/>
    </location>
</feature>
<accession>W9XH29</accession>
<evidence type="ECO:0000256" key="1">
    <source>
        <dbReference type="SAM" id="MobiDB-lite"/>
    </source>
</evidence>
<protein>
    <submittedName>
        <fullName evidence="2">Uncharacterized protein</fullName>
    </submittedName>
</protein>
<dbReference type="Proteomes" id="UP000019478">
    <property type="component" value="Unassembled WGS sequence"/>
</dbReference>
<feature type="compositionally biased region" description="Basic and acidic residues" evidence="1">
    <location>
        <begin position="264"/>
        <end position="274"/>
    </location>
</feature>
<feature type="region of interest" description="Disordered" evidence="1">
    <location>
        <begin position="1"/>
        <end position="96"/>
    </location>
</feature>
<name>W9XH29_9EURO</name>
<feature type="compositionally biased region" description="Polar residues" evidence="1">
    <location>
        <begin position="60"/>
        <end position="76"/>
    </location>
</feature>
<evidence type="ECO:0000313" key="3">
    <source>
        <dbReference type="Proteomes" id="UP000019478"/>
    </source>
</evidence>
<dbReference type="GeneID" id="19172196"/>